<dbReference type="Proteomes" id="UP000700596">
    <property type="component" value="Unassembled WGS sequence"/>
</dbReference>
<feature type="chain" id="PRO_5040401283" evidence="1">
    <location>
        <begin position="28"/>
        <end position="171"/>
    </location>
</feature>
<keyword evidence="3" id="KW-1185">Reference proteome</keyword>
<protein>
    <submittedName>
        <fullName evidence="2">Uncharacterized protein</fullName>
    </submittedName>
</protein>
<accession>A0A9P9IPD8</accession>
<proteinExistence type="predicted"/>
<organism evidence="2 3">
    <name type="scientific">Dendryphion nanum</name>
    <dbReference type="NCBI Taxonomy" id="256645"/>
    <lineage>
        <taxon>Eukaryota</taxon>
        <taxon>Fungi</taxon>
        <taxon>Dikarya</taxon>
        <taxon>Ascomycota</taxon>
        <taxon>Pezizomycotina</taxon>
        <taxon>Dothideomycetes</taxon>
        <taxon>Pleosporomycetidae</taxon>
        <taxon>Pleosporales</taxon>
        <taxon>Torulaceae</taxon>
        <taxon>Dendryphion</taxon>
    </lineage>
</organism>
<dbReference type="EMBL" id="JAGMWT010000004">
    <property type="protein sequence ID" value="KAH7130083.1"/>
    <property type="molecule type" value="Genomic_DNA"/>
</dbReference>
<reference evidence="2" key="1">
    <citation type="journal article" date="2021" name="Nat. Commun.">
        <title>Genetic determinants of endophytism in the Arabidopsis root mycobiome.</title>
        <authorList>
            <person name="Mesny F."/>
            <person name="Miyauchi S."/>
            <person name="Thiergart T."/>
            <person name="Pickel B."/>
            <person name="Atanasova L."/>
            <person name="Karlsson M."/>
            <person name="Huettel B."/>
            <person name="Barry K.W."/>
            <person name="Haridas S."/>
            <person name="Chen C."/>
            <person name="Bauer D."/>
            <person name="Andreopoulos W."/>
            <person name="Pangilinan J."/>
            <person name="LaButti K."/>
            <person name="Riley R."/>
            <person name="Lipzen A."/>
            <person name="Clum A."/>
            <person name="Drula E."/>
            <person name="Henrissat B."/>
            <person name="Kohler A."/>
            <person name="Grigoriev I.V."/>
            <person name="Martin F.M."/>
            <person name="Hacquard S."/>
        </authorList>
    </citation>
    <scope>NUCLEOTIDE SEQUENCE</scope>
    <source>
        <strain evidence="2">MPI-CAGE-CH-0243</strain>
    </source>
</reference>
<evidence type="ECO:0000313" key="3">
    <source>
        <dbReference type="Proteomes" id="UP000700596"/>
    </source>
</evidence>
<evidence type="ECO:0000313" key="2">
    <source>
        <dbReference type="EMBL" id="KAH7130083.1"/>
    </source>
</evidence>
<keyword evidence="1" id="KW-0732">Signal</keyword>
<name>A0A9P9IPD8_9PLEO</name>
<comment type="caution">
    <text evidence="2">The sequence shown here is derived from an EMBL/GenBank/DDBJ whole genome shotgun (WGS) entry which is preliminary data.</text>
</comment>
<evidence type="ECO:0000256" key="1">
    <source>
        <dbReference type="SAM" id="SignalP"/>
    </source>
</evidence>
<dbReference type="PROSITE" id="PS51257">
    <property type="entry name" value="PROKAR_LIPOPROTEIN"/>
    <property type="match status" value="1"/>
</dbReference>
<feature type="signal peptide" evidence="1">
    <location>
        <begin position="1"/>
        <end position="27"/>
    </location>
</feature>
<gene>
    <name evidence="2" type="ORF">B0J11DRAFT_503889</name>
</gene>
<dbReference type="OrthoDB" id="4161406at2759"/>
<dbReference type="AlphaFoldDB" id="A0A9P9IPD8"/>
<sequence>MRYQAAAGAAMIAGMALLQSCPAPVWAIVPAIAGIIAQTLEIVVDHLDKREDGTTTTTYGDEFYAEAIYHSERAVLEGRAKYCMPVPKGIGEHLIRDCCNSLKSARIKITGKNPKSGIKIEGIPANCIPVVPWIDGAGAVPYACGSNCIQYSNLSKDEYNHLRTSFLKKRG</sequence>